<dbReference type="Pfam" id="PF13432">
    <property type="entry name" value="TPR_16"/>
    <property type="match status" value="2"/>
</dbReference>
<name>A0A948W1Z1_UNCEI</name>
<evidence type="ECO:0000256" key="3">
    <source>
        <dbReference type="SAM" id="SignalP"/>
    </source>
</evidence>
<dbReference type="EMBL" id="JAHJDP010000004">
    <property type="protein sequence ID" value="MBU2689377.1"/>
    <property type="molecule type" value="Genomic_DNA"/>
</dbReference>
<reference evidence="4" key="1">
    <citation type="submission" date="2021-05" db="EMBL/GenBank/DDBJ databases">
        <title>Energy efficiency and biological interactions define the core microbiome of deep oligotrophic groundwater.</title>
        <authorList>
            <person name="Mehrshad M."/>
            <person name="Lopez-Fernandez M."/>
            <person name="Bell E."/>
            <person name="Bernier-Latmani R."/>
            <person name="Bertilsson S."/>
            <person name="Dopson M."/>
        </authorList>
    </citation>
    <scope>NUCLEOTIDE SEQUENCE</scope>
    <source>
        <strain evidence="4">Modern_marine.mb.64</strain>
    </source>
</reference>
<feature type="chain" id="PRO_5037694668" evidence="3">
    <location>
        <begin position="29"/>
        <end position="566"/>
    </location>
</feature>
<dbReference type="InterPro" id="IPR051012">
    <property type="entry name" value="CellSynth/LPSAsmb/PSIAsmb"/>
</dbReference>
<comment type="caution">
    <text evidence="4">The sequence shown here is derived from an EMBL/GenBank/DDBJ whole genome shotgun (WGS) entry which is preliminary data.</text>
</comment>
<dbReference type="Gene3D" id="1.25.40.10">
    <property type="entry name" value="Tetratricopeptide repeat domain"/>
    <property type="match status" value="3"/>
</dbReference>
<sequence length="566" mass="63344">MRESTYTIVFAAVLAVAGAMLPSCNLFAQDSPPPNGQLKNPPVKQEAVQNRPRPVVSLDLRIRQAQLYLRKGQTDQALEILEELRTTHPHDSRVIRGYGDILESLNRFDEAAALYEGEVRAGNNPALYLLDLASCYQRMGRAQSVLNTVFRYLDLYPARTRWAQDMVEGLVRRNEMGPEELAYLEGEARSRRNPAILRLAANAYVYAENHTRAIELLREADIEGKAGGRTLFPLVEVLQNRNKPDLALAVIDDVLAMKPVAGVEEEVRLAQARLLVDLMRLEEAVEAYKAMAERFPKGQMSHRALMEAAQILRDRLGDPGRAREVYQSLVTNLESIPLTPATERLLDESRLGLGECAMWEGAWADAESTFTAILESSSAKESREEAAFMIGERRLFSGDFPGAEEAYYVVPDSFPGGLWVNDALQRILFLQGNALVYPEELSGVVRVIYERRRSRPEVALAEASRMLAGGLSEELVDDLLYEKILCLIDLEGWDEAVTAVKSWPDTLSQSPLGPRALAAVAKGLTGQEDRFDEGVELYEELLFRFPQSLESRRVRPQLPELRSRAS</sequence>
<feature type="signal peptide" evidence="3">
    <location>
        <begin position="1"/>
        <end position="28"/>
    </location>
</feature>
<dbReference type="PANTHER" id="PTHR45586">
    <property type="entry name" value="TPR REPEAT-CONTAINING PROTEIN PA4667"/>
    <property type="match status" value="1"/>
</dbReference>
<proteinExistence type="predicted"/>
<evidence type="ECO:0000313" key="4">
    <source>
        <dbReference type="EMBL" id="MBU2689377.1"/>
    </source>
</evidence>
<dbReference type="InterPro" id="IPR011990">
    <property type="entry name" value="TPR-like_helical_dom_sf"/>
</dbReference>
<dbReference type="AlphaFoldDB" id="A0A948W1Z1"/>
<dbReference type="Proteomes" id="UP000777784">
    <property type="component" value="Unassembled WGS sequence"/>
</dbReference>
<gene>
    <name evidence="4" type="ORF">KJ970_00490</name>
</gene>
<evidence type="ECO:0000313" key="5">
    <source>
        <dbReference type="Proteomes" id="UP000777784"/>
    </source>
</evidence>
<evidence type="ECO:0000256" key="2">
    <source>
        <dbReference type="ARBA" id="ARBA00022803"/>
    </source>
</evidence>
<keyword evidence="2" id="KW-0802">TPR repeat</keyword>
<accession>A0A948W1Z1</accession>
<keyword evidence="1" id="KW-0677">Repeat</keyword>
<organism evidence="4 5">
    <name type="scientific">Eiseniibacteriota bacterium</name>
    <dbReference type="NCBI Taxonomy" id="2212470"/>
    <lineage>
        <taxon>Bacteria</taxon>
        <taxon>Candidatus Eiseniibacteriota</taxon>
    </lineage>
</organism>
<protein>
    <submittedName>
        <fullName evidence="4">Tetratricopeptide repeat protein</fullName>
    </submittedName>
</protein>
<dbReference type="PANTHER" id="PTHR45586:SF1">
    <property type="entry name" value="LIPOPOLYSACCHARIDE ASSEMBLY PROTEIN B"/>
    <property type="match status" value="1"/>
</dbReference>
<evidence type="ECO:0000256" key="1">
    <source>
        <dbReference type="ARBA" id="ARBA00022737"/>
    </source>
</evidence>
<keyword evidence="3" id="KW-0732">Signal</keyword>
<dbReference type="SUPFAM" id="SSF48452">
    <property type="entry name" value="TPR-like"/>
    <property type="match status" value="2"/>
</dbReference>